<comment type="subcellular location">
    <subcellularLocation>
        <location evidence="1">Cell membrane</location>
        <topology evidence="1">Multi-pass membrane protein</topology>
    </subcellularLocation>
</comment>
<dbReference type="PROSITE" id="PS51257">
    <property type="entry name" value="PROKAR_LIPOPROTEIN"/>
    <property type="match status" value="1"/>
</dbReference>
<evidence type="ECO:0000256" key="8">
    <source>
        <dbReference type="ARBA" id="ARBA00022989"/>
    </source>
</evidence>
<dbReference type="SUPFAM" id="SSF90123">
    <property type="entry name" value="ABC transporter transmembrane region"/>
    <property type="match status" value="1"/>
</dbReference>
<gene>
    <name evidence="13" type="ORF">KSF_110510</name>
</gene>
<sequence>MPFSVRQIHTTLWLVIGCSLVATALTIAQMFSLSKIVGRVFLAHGTLPQVMPLLFWLLAIVVVRALVIWGREVLARRGAVRVKVDLRQRLFAHLLRLGPAFCQGERTGELVATASEGIERLDPYISRYLPQIYLSVLAPLLILLFIFPLDWSSAVLLLITAPIIPLLMFLIGSYAEQHMQRQWLALSRMSAHFLDVIQGLTTIKLFGREMAERERIARISEGFRTKTMQVLRIAFLSGGVLEFMTTAAIGLVAVTLGIRLLNRGISFEDAFLVLLLAPEFYRPLRDLGTHRHAGMEGKASAQRIAELLETPLPVQSSATAEQRPEQPLTLTLTDLSYTYPDATASALQDVTLMLRPGTCTALVGRSGAGKSTLVNLLLRFLGAQGGSISVNGLPLAALPVEQWREYIALVPQRPYLFAGSVAANIRLARPNASFEEIERAAEQAGALEFIQRLPRGFETEIGEQGGRLSAGQLQRLALARAFLKDAPLLILDEPTSHLDPESEALFRRSLERLLPGRTALIIAHRYNTIANADQVAVLDAGRLVECGSPASLLASNSTFARLIESQREELPIL</sequence>
<dbReference type="InterPro" id="IPR003439">
    <property type="entry name" value="ABC_transporter-like_ATP-bd"/>
</dbReference>
<feature type="domain" description="ABC transmembrane type-1" evidence="12">
    <location>
        <begin position="13"/>
        <end position="296"/>
    </location>
</feature>
<evidence type="ECO:0000256" key="10">
    <source>
        <dbReference type="SAM" id="Phobius"/>
    </source>
</evidence>
<dbReference type="PROSITE" id="PS50893">
    <property type="entry name" value="ABC_TRANSPORTER_2"/>
    <property type="match status" value="1"/>
</dbReference>
<keyword evidence="7" id="KW-0067">ATP-binding</keyword>
<feature type="transmembrane region" description="Helical" evidence="10">
    <location>
        <begin position="128"/>
        <end position="147"/>
    </location>
</feature>
<feature type="transmembrane region" description="Helical" evidence="10">
    <location>
        <begin position="153"/>
        <end position="175"/>
    </location>
</feature>
<keyword evidence="4" id="KW-0997">Cell inner membrane</keyword>
<evidence type="ECO:0000259" key="12">
    <source>
        <dbReference type="PROSITE" id="PS50929"/>
    </source>
</evidence>
<organism evidence="13 14">
    <name type="scientific">Reticulibacter mediterranei</name>
    <dbReference type="NCBI Taxonomy" id="2778369"/>
    <lineage>
        <taxon>Bacteria</taxon>
        <taxon>Bacillati</taxon>
        <taxon>Chloroflexota</taxon>
        <taxon>Ktedonobacteria</taxon>
        <taxon>Ktedonobacterales</taxon>
        <taxon>Reticulibacteraceae</taxon>
        <taxon>Reticulibacter</taxon>
    </lineage>
</organism>
<evidence type="ECO:0000256" key="4">
    <source>
        <dbReference type="ARBA" id="ARBA00022519"/>
    </source>
</evidence>
<comment type="caution">
    <text evidence="13">The sequence shown here is derived from an EMBL/GenBank/DDBJ whole genome shotgun (WGS) entry which is preliminary data.</text>
</comment>
<dbReference type="PROSITE" id="PS00211">
    <property type="entry name" value="ABC_TRANSPORTER_1"/>
    <property type="match status" value="1"/>
</dbReference>
<dbReference type="PANTHER" id="PTHR24221:SF590">
    <property type="entry name" value="COMPONENT LINKED WITH THE ASSEMBLY OF CYTOCHROME' TRANSPORT TRANSMEMBRANE ATP-BINDING PROTEIN ABC TRANSPORTER CYDD-RELATED"/>
    <property type="match status" value="1"/>
</dbReference>
<dbReference type="GO" id="GO:0140359">
    <property type="term" value="F:ABC-type transporter activity"/>
    <property type="evidence" value="ECO:0007669"/>
    <property type="project" value="InterPro"/>
</dbReference>
<keyword evidence="14" id="KW-1185">Reference proteome</keyword>
<dbReference type="Gene3D" id="1.20.1560.10">
    <property type="entry name" value="ABC transporter type 1, transmembrane domain"/>
    <property type="match status" value="1"/>
</dbReference>
<dbReference type="Pfam" id="PF00664">
    <property type="entry name" value="ABC_membrane"/>
    <property type="match status" value="1"/>
</dbReference>
<dbReference type="InterPro" id="IPR017871">
    <property type="entry name" value="ABC_transporter-like_CS"/>
</dbReference>
<dbReference type="FunFam" id="3.40.50.300:FF:001001">
    <property type="entry name" value="Multidrug ABC transporter ATP-binding protein"/>
    <property type="match status" value="1"/>
</dbReference>
<keyword evidence="5 10" id="KW-0812">Transmembrane</keyword>
<protein>
    <submittedName>
        <fullName evidence="13">Thiol reductant ABC exporter subunit CydD</fullName>
    </submittedName>
</protein>
<dbReference type="Proteomes" id="UP000597444">
    <property type="component" value="Unassembled WGS sequence"/>
</dbReference>
<evidence type="ECO:0000313" key="13">
    <source>
        <dbReference type="EMBL" id="GHP01004.1"/>
    </source>
</evidence>
<evidence type="ECO:0000256" key="5">
    <source>
        <dbReference type="ARBA" id="ARBA00022692"/>
    </source>
</evidence>
<evidence type="ECO:0000256" key="2">
    <source>
        <dbReference type="ARBA" id="ARBA00022448"/>
    </source>
</evidence>
<dbReference type="SUPFAM" id="SSF52540">
    <property type="entry name" value="P-loop containing nucleoside triphosphate hydrolases"/>
    <property type="match status" value="1"/>
</dbReference>
<dbReference type="EMBL" id="BNJK01000004">
    <property type="protein sequence ID" value="GHP01004.1"/>
    <property type="molecule type" value="Genomic_DNA"/>
</dbReference>
<keyword evidence="8 10" id="KW-1133">Transmembrane helix</keyword>
<feature type="transmembrane region" description="Helical" evidence="10">
    <location>
        <begin position="233"/>
        <end position="258"/>
    </location>
</feature>
<dbReference type="PROSITE" id="PS50929">
    <property type="entry name" value="ABC_TM1F"/>
    <property type="match status" value="1"/>
</dbReference>
<dbReference type="PANTHER" id="PTHR24221">
    <property type="entry name" value="ATP-BINDING CASSETTE SUB-FAMILY B"/>
    <property type="match status" value="1"/>
</dbReference>
<dbReference type="Pfam" id="PF00005">
    <property type="entry name" value="ABC_tran"/>
    <property type="match status" value="1"/>
</dbReference>
<dbReference type="CDD" id="cd18584">
    <property type="entry name" value="ABC_6TM_AarD_CydD"/>
    <property type="match status" value="1"/>
</dbReference>
<reference evidence="13" key="1">
    <citation type="submission" date="2020-10" db="EMBL/GenBank/DDBJ databases">
        <title>Taxonomic study of unclassified bacteria belonging to the class Ktedonobacteria.</title>
        <authorList>
            <person name="Yabe S."/>
            <person name="Wang C.M."/>
            <person name="Zheng Y."/>
            <person name="Sakai Y."/>
            <person name="Cavaletti L."/>
            <person name="Monciardini P."/>
            <person name="Donadio S."/>
        </authorList>
    </citation>
    <scope>NUCLEOTIDE SEQUENCE</scope>
    <source>
        <strain evidence="13">ID150040</strain>
    </source>
</reference>
<dbReference type="NCBIfam" id="TIGR02857">
    <property type="entry name" value="CydD"/>
    <property type="match status" value="1"/>
</dbReference>
<feature type="domain" description="ABC transporter" evidence="11">
    <location>
        <begin position="330"/>
        <end position="565"/>
    </location>
</feature>
<evidence type="ECO:0000256" key="3">
    <source>
        <dbReference type="ARBA" id="ARBA00022475"/>
    </source>
</evidence>
<name>A0A8J3N9N8_9CHLR</name>
<keyword evidence="9 10" id="KW-0472">Membrane</keyword>
<evidence type="ECO:0000256" key="6">
    <source>
        <dbReference type="ARBA" id="ARBA00022741"/>
    </source>
</evidence>
<dbReference type="GO" id="GO:0042883">
    <property type="term" value="P:cysteine transport"/>
    <property type="evidence" value="ECO:0007669"/>
    <property type="project" value="InterPro"/>
</dbReference>
<keyword evidence="2" id="KW-0813">Transport</keyword>
<dbReference type="InterPro" id="IPR003593">
    <property type="entry name" value="AAA+_ATPase"/>
</dbReference>
<dbReference type="AlphaFoldDB" id="A0A8J3N9N8"/>
<keyword evidence="6" id="KW-0547">Nucleotide-binding</keyword>
<feature type="transmembrane region" description="Helical" evidence="10">
    <location>
        <begin position="12"/>
        <end position="33"/>
    </location>
</feature>
<dbReference type="InterPro" id="IPR027417">
    <property type="entry name" value="P-loop_NTPase"/>
</dbReference>
<accession>A0A8J3N9N8</accession>
<dbReference type="Gene3D" id="3.40.50.300">
    <property type="entry name" value="P-loop containing nucleotide triphosphate hydrolases"/>
    <property type="match status" value="1"/>
</dbReference>
<dbReference type="InterPro" id="IPR014216">
    <property type="entry name" value="ABC_transptr_CydD"/>
</dbReference>
<dbReference type="InterPro" id="IPR036640">
    <property type="entry name" value="ABC1_TM_sf"/>
</dbReference>
<keyword evidence="3" id="KW-1003">Cell membrane</keyword>
<evidence type="ECO:0000256" key="1">
    <source>
        <dbReference type="ARBA" id="ARBA00004651"/>
    </source>
</evidence>
<dbReference type="GO" id="GO:0005886">
    <property type="term" value="C:plasma membrane"/>
    <property type="evidence" value="ECO:0007669"/>
    <property type="project" value="UniProtKB-SubCell"/>
</dbReference>
<dbReference type="SMART" id="SM00382">
    <property type="entry name" value="AAA"/>
    <property type="match status" value="1"/>
</dbReference>
<proteinExistence type="predicted"/>
<evidence type="ECO:0000256" key="7">
    <source>
        <dbReference type="ARBA" id="ARBA00022840"/>
    </source>
</evidence>
<dbReference type="GO" id="GO:0005524">
    <property type="term" value="F:ATP binding"/>
    <property type="evidence" value="ECO:0007669"/>
    <property type="project" value="UniProtKB-KW"/>
</dbReference>
<dbReference type="GO" id="GO:0016887">
    <property type="term" value="F:ATP hydrolysis activity"/>
    <property type="evidence" value="ECO:0007669"/>
    <property type="project" value="InterPro"/>
</dbReference>
<evidence type="ECO:0000256" key="9">
    <source>
        <dbReference type="ARBA" id="ARBA00023136"/>
    </source>
</evidence>
<dbReference type="InterPro" id="IPR011527">
    <property type="entry name" value="ABC1_TM_dom"/>
</dbReference>
<evidence type="ECO:0000259" key="11">
    <source>
        <dbReference type="PROSITE" id="PS50893"/>
    </source>
</evidence>
<feature type="transmembrane region" description="Helical" evidence="10">
    <location>
        <begin position="53"/>
        <end position="74"/>
    </location>
</feature>
<dbReference type="InterPro" id="IPR039421">
    <property type="entry name" value="Type_1_exporter"/>
</dbReference>
<evidence type="ECO:0000313" key="14">
    <source>
        <dbReference type="Proteomes" id="UP000597444"/>
    </source>
</evidence>